<dbReference type="AlphaFoldDB" id="A0A2R8BGW2"/>
<evidence type="ECO:0000313" key="2">
    <source>
        <dbReference type="EMBL" id="SPH22306.1"/>
    </source>
</evidence>
<dbReference type="InterPro" id="IPR027417">
    <property type="entry name" value="P-loop_NTPase"/>
</dbReference>
<keyword evidence="3" id="KW-1185">Reference proteome</keyword>
<organism evidence="2 3">
    <name type="scientific">Ascidiaceihabitans donghaensis</name>
    <dbReference type="NCBI Taxonomy" id="1510460"/>
    <lineage>
        <taxon>Bacteria</taxon>
        <taxon>Pseudomonadati</taxon>
        <taxon>Pseudomonadota</taxon>
        <taxon>Alphaproteobacteria</taxon>
        <taxon>Rhodobacterales</taxon>
        <taxon>Paracoccaceae</taxon>
        <taxon>Ascidiaceihabitans</taxon>
    </lineage>
</organism>
<accession>A0A2R8BGW2</accession>
<proteinExistence type="predicted"/>
<sequence>MSLPYGRLHEACGTARQRFGLWLAARTKGPVLWITPEWNTDRLHACGVADIVNPARLIFVTPRRPEDILWSMEEAMRSGAVDLAIADVPGLPGLTQVRRIHLAAETGGQNRTHAPLGLLLTPGEGGAQGVETRWALTAQHAAPLQSWRLDRLRARRAPQKSWTITQGPKQATPTSIQAA</sequence>
<evidence type="ECO:0000256" key="1">
    <source>
        <dbReference type="SAM" id="MobiDB-lite"/>
    </source>
</evidence>
<dbReference type="Proteomes" id="UP000244880">
    <property type="component" value="Unassembled WGS sequence"/>
</dbReference>
<reference evidence="2 3" key="1">
    <citation type="submission" date="2018-03" db="EMBL/GenBank/DDBJ databases">
        <authorList>
            <person name="Keele B.F."/>
        </authorList>
    </citation>
    <scope>NUCLEOTIDE SEQUENCE [LARGE SCALE GENOMIC DNA]</scope>
    <source>
        <strain evidence="2 3">CECT 8599</strain>
    </source>
</reference>
<dbReference type="RefSeq" id="WP_181364504.1">
    <property type="nucleotide sequence ID" value="NZ_OMOR01000001.1"/>
</dbReference>
<protein>
    <recommendedName>
        <fullName evidence="4">Protein ImuA</fullName>
    </recommendedName>
</protein>
<feature type="region of interest" description="Disordered" evidence="1">
    <location>
        <begin position="158"/>
        <end position="179"/>
    </location>
</feature>
<feature type="compositionally biased region" description="Polar residues" evidence="1">
    <location>
        <begin position="160"/>
        <end position="179"/>
    </location>
</feature>
<evidence type="ECO:0000313" key="3">
    <source>
        <dbReference type="Proteomes" id="UP000244880"/>
    </source>
</evidence>
<name>A0A2R8BGW2_9RHOB</name>
<gene>
    <name evidence="2" type="ORF">ASD8599_03050</name>
</gene>
<evidence type="ECO:0008006" key="4">
    <source>
        <dbReference type="Google" id="ProtNLM"/>
    </source>
</evidence>
<dbReference type="EMBL" id="OMOR01000001">
    <property type="protein sequence ID" value="SPH22306.1"/>
    <property type="molecule type" value="Genomic_DNA"/>
</dbReference>
<dbReference type="SUPFAM" id="SSF52540">
    <property type="entry name" value="P-loop containing nucleoside triphosphate hydrolases"/>
    <property type="match status" value="1"/>
</dbReference>
<dbReference type="Gene3D" id="3.40.50.300">
    <property type="entry name" value="P-loop containing nucleotide triphosphate hydrolases"/>
    <property type="match status" value="1"/>
</dbReference>